<dbReference type="Proteomes" id="UP000185944">
    <property type="component" value="Unassembled WGS sequence"/>
</dbReference>
<dbReference type="OrthoDB" id="346673at2759"/>
<comment type="caution">
    <text evidence="1">The sequence shown here is derived from an EMBL/GenBank/DDBJ whole genome shotgun (WGS) entry which is preliminary data.</text>
</comment>
<evidence type="ECO:0000313" key="2">
    <source>
        <dbReference type="Proteomes" id="UP000185944"/>
    </source>
</evidence>
<dbReference type="GeneID" id="93646904"/>
<name>A0A177ED16_9MICR</name>
<proteinExistence type="predicted"/>
<dbReference type="RefSeq" id="XP_067544069.1">
    <property type="nucleotide sequence ID" value="XM_067687972.1"/>
</dbReference>
<organism evidence="1 2">
    <name type="scientific">Nematocida displodere</name>
    <dbReference type="NCBI Taxonomy" id="1805483"/>
    <lineage>
        <taxon>Eukaryota</taxon>
        <taxon>Fungi</taxon>
        <taxon>Fungi incertae sedis</taxon>
        <taxon>Microsporidia</taxon>
        <taxon>Nematocida</taxon>
    </lineage>
</organism>
<accession>A0A177ED16</accession>
<dbReference type="VEuPathDB" id="MicrosporidiaDB:NEDG_00554"/>
<dbReference type="EMBL" id="LTDL01000040">
    <property type="protein sequence ID" value="OAG29421.1"/>
    <property type="molecule type" value="Genomic_DNA"/>
</dbReference>
<evidence type="ECO:0008006" key="3">
    <source>
        <dbReference type="Google" id="ProtNLM"/>
    </source>
</evidence>
<dbReference type="STRING" id="1805483.A0A177ED16"/>
<evidence type="ECO:0000313" key="1">
    <source>
        <dbReference type="EMBL" id="OAG29421.1"/>
    </source>
</evidence>
<gene>
    <name evidence="1" type="ORF">NEDG_00554</name>
</gene>
<sequence length="252" mass="28988">MDWNAKISKKLLAFHQGSASEYCEILKTFNIYAYGHGNKLPLLKELFPTALIVDCKESDFMLVGRSIYEYFNVPPKDTEVKGIIQHVSTVVLDRPEEKMLILLNAKKDLLEVIHSLKVVLVQHREMYVSYNELIQSNFIFRDFSTFVLEEKEQAGKSSKVSEVFNIYDCVGPLSRKIFKLVLRAAASRAEFSLRDLFAKEKKKLLLVSFSSFREALSDFFDSKLLTETSSICKLHLTKRDLAEVIDIIEKTE</sequence>
<reference evidence="1 2" key="1">
    <citation type="submission" date="2016-02" db="EMBL/GenBank/DDBJ databases">
        <title>Discovery of a natural microsporidian pathogen with a broad tissue tropism in Caenorhabditis elegans.</title>
        <authorList>
            <person name="Luallen R.J."/>
            <person name="Reinke A.W."/>
            <person name="Tong L."/>
            <person name="Botts M.R."/>
            <person name="Felix M.-A."/>
            <person name="Troemel E.R."/>
        </authorList>
    </citation>
    <scope>NUCLEOTIDE SEQUENCE [LARGE SCALE GENOMIC DNA]</scope>
    <source>
        <strain evidence="1 2">JUm2807</strain>
    </source>
</reference>
<dbReference type="AlphaFoldDB" id="A0A177ED16"/>
<keyword evidence="2" id="KW-1185">Reference proteome</keyword>
<protein>
    <recommendedName>
        <fullName evidence="3">Origin recognition complex subunit 2</fullName>
    </recommendedName>
</protein>